<dbReference type="OrthoDB" id="1507364at2759"/>
<feature type="compositionally biased region" description="Polar residues" evidence="5">
    <location>
        <begin position="51"/>
        <end position="79"/>
    </location>
</feature>
<evidence type="ECO:0000313" key="8">
    <source>
        <dbReference type="Proteomes" id="UP000054166"/>
    </source>
</evidence>
<dbReference type="SUPFAM" id="SSF46565">
    <property type="entry name" value="Chaperone J-domain"/>
    <property type="match status" value="1"/>
</dbReference>
<organism evidence="7 8">
    <name type="scientific">Piloderma croceum (strain F 1598)</name>
    <dbReference type="NCBI Taxonomy" id="765440"/>
    <lineage>
        <taxon>Eukaryota</taxon>
        <taxon>Fungi</taxon>
        <taxon>Dikarya</taxon>
        <taxon>Basidiomycota</taxon>
        <taxon>Agaricomycotina</taxon>
        <taxon>Agaricomycetes</taxon>
        <taxon>Agaricomycetidae</taxon>
        <taxon>Atheliales</taxon>
        <taxon>Atheliaceae</taxon>
        <taxon>Piloderma</taxon>
    </lineage>
</organism>
<keyword evidence="8" id="KW-1185">Reference proteome</keyword>
<keyword evidence="4" id="KW-0472">Membrane</keyword>
<evidence type="ECO:0000256" key="4">
    <source>
        <dbReference type="ARBA" id="ARBA00023136"/>
    </source>
</evidence>
<evidence type="ECO:0000256" key="2">
    <source>
        <dbReference type="ARBA" id="ARBA00022692"/>
    </source>
</evidence>
<dbReference type="FunCoup" id="A0A0C3GFG5">
    <property type="interactions" value="430"/>
</dbReference>
<name>A0A0C3GFG5_PILCF</name>
<dbReference type="PROSITE" id="PS50076">
    <property type="entry name" value="DNAJ_2"/>
    <property type="match status" value="1"/>
</dbReference>
<dbReference type="PRINTS" id="PR00625">
    <property type="entry name" value="JDOMAIN"/>
</dbReference>
<accession>A0A0C3GFG5</accession>
<dbReference type="InterPro" id="IPR001623">
    <property type="entry name" value="DnaJ_domain"/>
</dbReference>
<dbReference type="InterPro" id="IPR015399">
    <property type="entry name" value="DUF1977_DnaJ-like"/>
</dbReference>
<evidence type="ECO:0000256" key="5">
    <source>
        <dbReference type="SAM" id="MobiDB-lite"/>
    </source>
</evidence>
<feature type="compositionally biased region" description="Basic and acidic residues" evidence="5">
    <location>
        <begin position="174"/>
        <end position="187"/>
    </location>
</feature>
<dbReference type="InterPro" id="IPR051100">
    <property type="entry name" value="DnaJ_subfamily_B/C"/>
</dbReference>
<proteinExistence type="predicted"/>
<dbReference type="Pfam" id="PF00226">
    <property type="entry name" value="DnaJ"/>
    <property type="match status" value="1"/>
</dbReference>
<reference evidence="7 8" key="1">
    <citation type="submission" date="2014-04" db="EMBL/GenBank/DDBJ databases">
        <authorList>
            <consortium name="DOE Joint Genome Institute"/>
            <person name="Kuo A."/>
            <person name="Tarkka M."/>
            <person name="Buscot F."/>
            <person name="Kohler A."/>
            <person name="Nagy L.G."/>
            <person name="Floudas D."/>
            <person name="Copeland A."/>
            <person name="Barry K.W."/>
            <person name="Cichocki N."/>
            <person name="Veneault-Fourrey C."/>
            <person name="LaButti K."/>
            <person name="Lindquist E.A."/>
            <person name="Lipzen A."/>
            <person name="Lundell T."/>
            <person name="Morin E."/>
            <person name="Murat C."/>
            <person name="Sun H."/>
            <person name="Tunlid A."/>
            <person name="Henrissat B."/>
            <person name="Grigoriev I.V."/>
            <person name="Hibbett D.S."/>
            <person name="Martin F."/>
            <person name="Nordberg H.P."/>
            <person name="Cantor M.N."/>
            <person name="Hua S.X."/>
        </authorList>
    </citation>
    <scope>NUCLEOTIDE SEQUENCE [LARGE SCALE GENOMIC DNA]</scope>
    <source>
        <strain evidence="7 8">F 1598</strain>
    </source>
</reference>
<dbReference type="InParanoid" id="A0A0C3GFG5"/>
<keyword evidence="2" id="KW-0812">Transmembrane</keyword>
<comment type="subcellular location">
    <subcellularLocation>
        <location evidence="1">Membrane</location>
        <topology evidence="1">Single-pass membrane protein</topology>
    </subcellularLocation>
</comment>
<evidence type="ECO:0000259" key="6">
    <source>
        <dbReference type="PROSITE" id="PS50076"/>
    </source>
</evidence>
<dbReference type="HOGENOM" id="CLU_043579_2_0_1"/>
<dbReference type="PANTHER" id="PTHR43908">
    <property type="entry name" value="AT29763P-RELATED"/>
    <property type="match status" value="1"/>
</dbReference>
<feature type="domain" description="J" evidence="6">
    <location>
        <begin position="126"/>
        <end position="184"/>
    </location>
</feature>
<dbReference type="PANTHER" id="PTHR43908:SF3">
    <property type="entry name" value="AT29763P-RELATED"/>
    <property type="match status" value="1"/>
</dbReference>
<evidence type="ECO:0000256" key="1">
    <source>
        <dbReference type="ARBA" id="ARBA00004167"/>
    </source>
</evidence>
<keyword evidence="3" id="KW-1133">Transmembrane helix</keyword>
<gene>
    <name evidence="7" type="ORF">PILCRDRAFT_84437</name>
</gene>
<evidence type="ECO:0000256" key="3">
    <source>
        <dbReference type="ARBA" id="ARBA00022989"/>
    </source>
</evidence>
<dbReference type="CDD" id="cd06257">
    <property type="entry name" value="DnaJ"/>
    <property type="match status" value="1"/>
</dbReference>
<dbReference type="Pfam" id="PF09320">
    <property type="entry name" value="DUF1977"/>
    <property type="match status" value="1"/>
</dbReference>
<evidence type="ECO:0000313" key="7">
    <source>
        <dbReference type="EMBL" id="KIM90424.1"/>
    </source>
</evidence>
<dbReference type="Gene3D" id="1.10.287.110">
    <property type="entry name" value="DnaJ domain"/>
    <property type="match status" value="1"/>
</dbReference>
<dbReference type="GO" id="GO:0071218">
    <property type="term" value="P:cellular response to misfolded protein"/>
    <property type="evidence" value="ECO:0007669"/>
    <property type="project" value="TreeGrafter"/>
</dbReference>
<dbReference type="Proteomes" id="UP000054166">
    <property type="component" value="Unassembled WGS sequence"/>
</dbReference>
<dbReference type="GO" id="GO:0005789">
    <property type="term" value="C:endoplasmic reticulum membrane"/>
    <property type="evidence" value="ECO:0007669"/>
    <property type="project" value="TreeGrafter"/>
</dbReference>
<dbReference type="InterPro" id="IPR036869">
    <property type="entry name" value="J_dom_sf"/>
</dbReference>
<feature type="region of interest" description="Disordered" evidence="5">
    <location>
        <begin position="51"/>
        <end position="114"/>
    </location>
</feature>
<dbReference type="AlphaFoldDB" id="A0A0C3GFG5"/>
<dbReference type="STRING" id="765440.A0A0C3GFG5"/>
<dbReference type="SMART" id="SM00271">
    <property type="entry name" value="DnaJ"/>
    <property type="match status" value="1"/>
</dbReference>
<dbReference type="EMBL" id="KN832973">
    <property type="protein sequence ID" value="KIM90424.1"/>
    <property type="molecule type" value="Genomic_DNA"/>
</dbReference>
<reference evidence="8" key="2">
    <citation type="submission" date="2015-01" db="EMBL/GenBank/DDBJ databases">
        <title>Evolutionary Origins and Diversification of the Mycorrhizal Mutualists.</title>
        <authorList>
            <consortium name="DOE Joint Genome Institute"/>
            <consortium name="Mycorrhizal Genomics Consortium"/>
            <person name="Kohler A."/>
            <person name="Kuo A."/>
            <person name="Nagy L.G."/>
            <person name="Floudas D."/>
            <person name="Copeland A."/>
            <person name="Barry K.W."/>
            <person name="Cichocki N."/>
            <person name="Veneault-Fourrey C."/>
            <person name="LaButti K."/>
            <person name="Lindquist E.A."/>
            <person name="Lipzen A."/>
            <person name="Lundell T."/>
            <person name="Morin E."/>
            <person name="Murat C."/>
            <person name="Riley R."/>
            <person name="Ohm R."/>
            <person name="Sun H."/>
            <person name="Tunlid A."/>
            <person name="Henrissat B."/>
            <person name="Grigoriev I.V."/>
            <person name="Hibbett D.S."/>
            <person name="Martin F."/>
        </authorList>
    </citation>
    <scope>NUCLEOTIDE SEQUENCE [LARGE SCALE GENOMIC DNA]</scope>
    <source>
        <strain evidence="8">F 1598</strain>
    </source>
</reference>
<sequence length="428" mass="46248">MESNKDEALRCLAIAQRHRDSGNLPSARKFCQKSINLFATPEAQKLLESINNTDSGSSAPEASTSNGNGKPFSSGTETHPSAAGAKHRHTTSTPNGTAGGSGGEKREYTPEQHAVVKRVRACKVTEYYEILSVKRDCDEGEVKKAYRKLALALHPDKNGAPNADEAFKNPQKRAAYDRHGSDPEDRTAGVTPGRGFATSPFGGGGGSFQAEMSPEDLFNMFFGGGMGGGPFGDGGLGGGGPIFTASFGQGGFRTTRVRPNRGAGQANAAPDTPRSMLMSLLPLLVLFAFSILSALPNIFTESPTPDPRFSFSPDHRYNTERHTSGLNIRYHVNSAEFSQHPAIAAELAAQAAGNRRGTGALRRFEGNVERVYTQELYGQCQRGIERRERRKNAEIGFLGIGTDWKRVKEIEREPVESCEELKKLGILK</sequence>
<protein>
    <recommendedName>
        <fullName evidence="6">J domain-containing protein</fullName>
    </recommendedName>
</protein>
<dbReference type="GO" id="GO:0030544">
    <property type="term" value="F:Hsp70 protein binding"/>
    <property type="evidence" value="ECO:0007669"/>
    <property type="project" value="TreeGrafter"/>
</dbReference>
<feature type="region of interest" description="Disordered" evidence="5">
    <location>
        <begin position="157"/>
        <end position="193"/>
    </location>
</feature>